<evidence type="ECO:0000313" key="2">
    <source>
        <dbReference type="Proteomes" id="UP001226867"/>
    </source>
</evidence>
<proteinExistence type="predicted"/>
<accession>A0ABT9S8Z2</accession>
<reference evidence="1 2" key="1">
    <citation type="submission" date="2023-07" db="EMBL/GenBank/DDBJ databases">
        <title>Sorghum-associated microbial communities from plants grown in Nebraska, USA.</title>
        <authorList>
            <person name="Schachtman D."/>
        </authorList>
    </citation>
    <scope>NUCLEOTIDE SEQUENCE [LARGE SCALE GENOMIC DNA]</scope>
    <source>
        <strain evidence="1 2">DS1607</strain>
    </source>
</reference>
<name>A0ABT9S8Z2_9BURK</name>
<protein>
    <submittedName>
        <fullName evidence="1">Glutathione S-transferase</fullName>
    </submittedName>
</protein>
<evidence type="ECO:0000313" key="1">
    <source>
        <dbReference type="EMBL" id="MDP9900820.1"/>
    </source>
</evidence>
<dbReference type="EMBL" id="JAUSRO010000009">
    <property type="protein sequence ID" value="MDP9900820.1"/>
    <property type="molecule type" value="Genomic_DNA"/>
</dbReference>
<dbReference type="RefSeq" id="WP_307690609.1">
    <property type="nucleotide sequence ID" value="NZ_JAUSRO010000009.1"/>
</dbReference>
<organism evidence="1 2">
    <name type="scientific">Variovorax ginsengisoli</name>
    <dbReference type="NCBI Taxonomy" id="363844"/>
    <lineage>
        <taxon>Bacteria</taxon>
        <taxon>Pseudomonadati</taxon>
        <taxon>Pseudomonadota</taxon>
        <taxon>Betaproteobacteria</taxon>
        <taxon>Burkholderiales</taxon>
        <taxon>Comamonadaceae</taxon>
        <taxon>Variovorax</taxon>
    </lineage>
</organism>
<comment type="caution">
    <text evidence="1">The sequence shown here is derived from an EMBL/GenBank/DDBJ whole genome shotgun (WGS) entry which is preliminary data.</text>
</comment>
<dbReference type="SUPFAM" id="SSF52833">
    <property type="entry name" value="Thioredoxin-like"/>
    <property type="match status" value="1"/>
</dbReference>
<gene>
    <name evidence="1" type="ORF">J2W36_003086</name>
</gene>
<sequence>MELYTFFNSSASYRVRIAMALKDEAILARNPFGLVPTLVDESVHRSANAQRMKVAVSVCFASILFDSHSPAILSPNEIAR</sequence>
<dbReference type="Proteomes" id="UP001226867">
    <property type="component" value="Unassembled WGS sequence"/>
</dbReference>
<dbReference type="InterPro" id="IPR036249">
    <property type="entry name" value="Thioredoxin-like_sf"/>
</dbReference>
<keyword evidence="2" id="KW-1185">Reference proteome</keyword>